<dbReference type="Gene3D" id="3.20.20.20">
    <property type="entry name" value="Dihydropteroate synthase-like"/>
    <property type="match status" value="1"/>
</dbReference>
<feature type="domain" description="Hcy-binding" evidence="20">
    <location>
        <begin position="2"/>
        <end position="287"/>
    </location>
</feature>
<dbReference type="Pfam" id="PF02574">
    <property type="entry name" value="S-methyl_trans"/>
    <property type="match status" value="1"/>
</dbReference>
<comment type="similarity">
    <text evidence="5">Belongs to the vitamin-B12 dependent methionine synthase family.</text>
</comment>
<name>D9QQ07_ACEAZ</name>
<comment type="cofactor">
    <cofactor evidence="3">
        <name>methylcob(III)alamin</name>
        <dbReference type="ChEBI" id="CHEBI:28115"/>
    </cofactor>
</comment>
<sequence length="562" mass="61100">MKSDFLTELESEVLLFDGAMGTQLQQAGLGTDTAPEAWNLENPKAIKKIHKSYLAAGSRVIQTNTFGANCIKLGKYDLEDKVTEINQAAVEIAKEVQKDGYVAGSIGPLGKLFAPMGTLTFREGVDVFAEQIRALVNAGVDVISFETMNDLQELRAAVVAAKEVTSEVPIIAQMTFDENLRSLSGTNPQIAATVLDSLGADIIGANCSLGPQGLLEVLKALNRTTDKPIIIQPNAGLPEIVDGETVYQQSPEEMAEYIKRFVQEGANIIGGCCGTSPEHIKAFAEKLSRLEPKRSAADKKFRLASGMELVELSEDSRSLMIGEQINTDSDKRLTEEIKDQVEAGAQVLNINVDGTDIDGVEIQQVVERVQKTSRASMAIDTADIEVLEAGLEAFVGKALINSVTGREEDLNRILPLAKKYGAGLICSTVDDDGIPGTAEKRVEIAKRIKQQTGEYGIAPEDLLINPVAVTVSSQQEAAIETLQAIKLIKEHLDLKTVLQVDNISDKLPKRLLLDRTFISMALGYGLDAYIIDPLNEEIRETILAAEVLVNRDRDAERYITEF</sequence>
<dbReference type="EC" id="2.1.1.13" evidence="6"/>
<keyword evidence="12" id="KW-0949">S-adenosyl-L-methionine</keyword>
<evidence type="ECO:0000256" key="5">
    <source>
        <dbReference type="ARBA" id="ARBA00010398"/>
    </source>
</evidence>
<evidence type="ECO:0000256" key="2">
    <source>
        <dbReference type="ARBA" id="ARBA00001947"/>
    </source>
</evidence>
<dbReference type="Pfam" id="PF00809">
    <property type="entry name" value="Pterin_bind"/>
    <property type="match status" value="1"/>
</dbReference>
<dbReference type="PANTHER" id="PTHR45833:SF1">
    <property type="entry name" value="METHIONINE SYNTHASE"/>
    <property type="match status" value="1"/>
</dbReference>
<evidence type="ECO:0000256" key="4">
    <source>
        <dbReference type="ARBA" id="ARBA00005178"/>
    </source>
</evidence>
<evidence type="ECO:0000256" key="9">
    <source>
        <dbReference type="ARBA" id="ARBA00022605"/>
    </source>
</evidence>
<dbReference type="Proteomes" id="UP000001661">
    <property type="component" value="Chromosome"/>
</dbReference>
<evidence type="ECO:0000259" key="21">
    <source>
        <dbReference type="PROSITE" id="PS50972"/>
    </source>
</evidence>
<dbReference type="GO" id="GO:0046872">
    <property type="term" value="F:metal ion binding"/>
    <property type="evidence" value="ECO:0007669"/>
    <property type="project" value="UniProtKB-KW"/>
</dbReference>
<dbReference type="GO" id="GO:0032259">
    <property type="term" value="P:methylation"/>
    <property type="evidence" value="ECO:0007669"/>
    <property type="project" value="UniProtKB-KW"/>
</dbReference>
<dbReference type="SUPFAM" id="SSF82282">
    <property type="entry name" value="Homocysteine S-methyltransferase"/>
    <property type="match status" value="1"/>
</dbReference>
<dbReference type="InterPro" id="IPR000489">
    <property type="entry name" value="Pterin-binding_dom"/>
</dbReference>
<comment type="pathway">
    <text evidence="4">Amino-acid biosynthesis; L-methionine biosynthesis via de novo pathway; L-methionine from L-homocysteine (MetH route): step 1/1.</text>
</comment>
<keyword evidence="15" id="KW-0486">Methionine biosynthesis</keyword>
<dbReference type="GO" id="GO:0050667">
    <property type="term" value="P:homocysteine metabolic process"/>
    <property type="evidence" value="ECO:0007669"/>
    <property type="project" value="TreeGrafter"/>
</dbReference>
<keyword evidence="23" id="KW-1185">Reference proteome</keyword>
<keyword evidence="14 19" id="KW-0862">Zinc</keyword>
<dbReference type="UniPathway" id="UPA00051">
    <property type="reaction ID" value="UER00081"/>
</dbReference>
<keyword evidence="10" id="KW-0846">Cobalamin</keyword>
<evidence type="ECO:0000313" key="23">
    <source>
        <dbReference type="Proteomes" id="UP000001661"/>
    </source>
</evidence>
<keyword evidence="16" id="KW-0170">Cobalt</keyword>
<dbReference type="InterPro" id="IPR036589">
    <property type="entry name" value="HCY_dom_sf"/>
</dbReference>
<evidence type="ECO:0000259" key="20">
    <source>
        <dbReference type="PROSITE" id="PS50970"/>
    </source>
</evidence>
<evidence type="ECO:0000256" key="16">
    <source>
        <dbReference type="ARBA" id="ARBA00023285"/>
    </source>
</evidence>
<keyword evidence="8 19" id="KW-0489">Methyltransferase</keyword>
<evidence type="ECO:0000256" key="7">
    <source>
        <dbReference type="ARBA" id="ARBA00013998"/>
    </source>
</evidence>
<evidence type="ECO:0000256" key="13">
    <source>
        <dbReference type="ARBA" id="ARBA00022723"/>
    </source>
</evidence>
<comment type="catalytic activity">
    <reaction evidence="1">
        <text>(6S)-5-methyl-5,6,7,8-tetrahydrofolate + L-homocysteine = (6S)-5,6,7,8-tetrahydrofolate + L-methionine</text>
        <dbReference type="Rhea" id="RHEA:11172"/>
        <dbReference type="ChEBI" id="CHEBI:18608"/>
        <dbReference type="ChEBI" id="CHEBI:57453"/>
        <dbReference type="ChEBI" id="CHEBI:57844"/>
        <dbReference type="ChEBI" id="CHEBI:58199"/>
        <dbReference type="EC" id="2.1.1.13"/>
    </reaction>
</comment>
<dbReference type="InterPro" id="IPR011005">
    <property type="entry name" value="Dihydropteroate_synth-like_sf"/>
</dbReference>
<dbReference type="GO" id="GO:0005829">
    <property type="term" value="C:cytosol"/>
    <property type="evidence" value="ECO:0007669"/>
    <property type="project" value="TreeGrafter"/>
</dbReference>
<feature type="binding site" evidence="19">
    <location>
        <position position="272"/>
    </location>
    <ligand>
        <name>Zn(2+)</name>
        <dbReference type="ChEBI" id="CHEBI:29105"/>
    </ligand>
</feature>
<evidence type="ECO:0000256" key="10">
    <source>
        <dbReference type="ARBA" id="ARBA00022628"/>
    </source>
</evidence>
<dbReference type="STRING" id="574087.Acear_1072"/>
<keyword evidence="11 19" id="KW-0808">Transferase</keyword>
<dbReference type="GO" id="GO:0008705">
    <property type="term" value="F:methionine synthase activity"/>
    <property type="evidence" value="ECO:0007669"/>
    <property type="project" value="UniProtKB-EC"/>
</dbReference>
<evidence type="ECO:0000256" key="19">
    <source>
        <dbReference type="PROSITE-ProRule" id="PRU00333"/>
    </source>
</evidence>
<evidence type="ECO:0000256" key="8">
    <source>
        <dbReference type="ARBA" id="ARBA00022603"/>
    </source>
</evidence>
<keyword evidence="9" id="KW-0028">Amino-acid biosynthesis</keyword>
<evidence type="ECO:0000256" key="12">
    <source>
        <dbReference type="ARBA" id="ARBA00022691"/>
    </source>
</evidence>
<dbReference type="GO" id="GO:0046653">
    <property type="term" value="P:tetrahydrofolate metabolic process"/>
    <property type="evidence" value="ECO:0007669"/>
    <property type="project" value="TreeGrafter"/>
</dbReference>
<dbReference type="InterPro" id="IPR003726">
    <property type="entry name" value="HCY_dom"/>
</dbReference>
<evidence type="ECO:0000256" key="14">
    <source>
        <dbReference type="ARBA" id="ARBA00022833"/>
    </source>
</evidence>
<dbReference type="Gene3D" id="3.20.20.330">
    <property type="entry name" value="Homocysteine-binding-like domain"/>
    <property type="match status" value="1"/>
</dbReference>
<dbReference type="HOGENOM" id="CLU_004914_0_2_9"/>
<evidence type="ECO:0000256" key="1">
    <source>
        <dbReference type="ARBA" id="ARBA00001700"/>
    </source>
</evidence>
<dbReference type="PROSITE" id="PS50972">
    <property type="entry name" value="PTERIN_BINDING"/>
    <property type="match status" value="1"/>
</dbReference>
<dbReference type="SUPFAM" id="SSF51717">
    <property type="entry name" value="Dihydropteroate synthetase-like"/>
    <property type="match status" value="1"/>
</dbReference>
<gene>
    <name evidence="22" type="ordered locus">Acear_1072</name>
</gene>
<feature type="binding site" evidence="19">
    <location>
        <position position="207"/>
    </location>
    <ligand>
        <name>Zn(2+)</name>
        <dbReference type="ChEBI" id="CHEBI:29105"/>
    </ligand>
</feature>
<comment type="cofactor">
    <cofactor evidence="2 19">
        <name>Zn(2+)</name>
        <dbReference type="ChEBI" id="CHEBI:29105"/>
    </cofactor>
</comment>
<dbReference type="eggNOG" id="COG0646">
    <property type="taxonomic scope" value="Bacteria"/>
</dbReference>
<evidence type="ECO:0000256" key="15">
    <source>
        <dbReference type="ARBA" id="ARBA00023167"/>
    </source>
</evidence>
<dbReference type="RefSeq" id="WP_013278044.1">
    <property type="nucleotide sequence ID" value="NC_014378.1"/>
</dbReference>
<evidence type="ECO:0000256" key="17">
    <source>
        <dbReference type="ARBA" id="ARBA00025552"/>
    </source>
</evidence>
<organism evidence="22 23">
    <name type="scientific">Acetohalobium arabaticum (strain ATCC 49924 / DSM 5501 / Z-7288)</name>
    <dbReference type="NCBI Taxonomy" id="574087"/>
    <lineage>
        <taxon>Bacteria</taxon>
        <taxon>Bacillati</taxon>
        <taxon>Bacillota</taxon>
        <taxon>Clostridia</taxon>
        <taxon>Halanaerobiales</taxon>
        <taxon>Halobacteroidaceae</taxon>
        <taxon>Acetohalobium</taxon>
    </lineage>
</organism>
<dbReference type="AlphaFoldDB" id="D9QQ07"/>
<keyword evidence="13 19" id="KW-0479">Metal-binding</keyword>
<dbReference type="PROSITE" id="PS50970">
    <property type="entry name" value="HCY"/>
    <property type="match status" value="1"/>
</dbReference>
<evidence type="ECO:0000256" key="6">
    <source>
        <dbReference type="ARBA" id="ARBA00012032"/>
    </source>
</evidence>
<dbReference type="PANTHER" id="PTHR45833">
    <property type="entry name" value="METHIONINE SYNTHASE"/>
    <property type="match status" value="1"/>
</dbReference>
<evidence type="ECO:0000256" key="11">
    <source>
        <dbReference type="ARBA" id="ARBA00022679"/>
    </source>
</evidence>
<protein>
    <recommendedName>
        <fullName evidence="7">Methionine synthase</fullName>
        <ecNumber evidence="6">2.1.1.13</ecNumber>
    </recommendedName>
    <alternativeName>
        <fullName evidence="18">5-methyltetrahydrofolate--homocysteine methyltransferase</fullName>
    </alternativeName>
</protein>
<dbReference type="EMBL" id="CP002105">
    <property type="protein sequence ID" value="ADL12598.1"/>
    <property type="molecule type" value="Genomic_DNA"/>
</dbReference>
<dbReference type="eggNOG" id="COG1410">
    <property type="taxonomic scope" value="Bacteria"/>
</dbReference>
<dbReference type="InterPro" id="IPR050554">
    <property type="entry name" value="Met_Synthase/Corrinoid"/>
</dbReference>
<feature type="domain" description="Pterin-binding" evidence="21">
    <location>
        <begin position="302"/>
        <end position="562"/>
    </location>
</feature>
<comment type="function">
    <text evidence="17">Catalyzes the transfer of a methyl group from methyl-cobalamin to homocysteine, yielding enzyme-bound cob(I)alamin and methionine. Subsequently, remethylates the cofactor using methyltetrahydrofolate.</text>
</comment>
<proteinExistence type="inferred from homology"/>
<accession>D9QQ07</accession>
<evidence type="ECO:0000313" key="22">
    <source>
        <dbReference type="EMBL" id="ADL12598.1"/>
    </source>
</evidence>
<evidence type="ECO:0000256" key="18">
    <source>
        <dbReference type="ARBA" id="ARBA00031040"/>
    </source>
</evidence>
<evidence type="ECO:0000256" key="3">
    <source>
        <dbReference type="ARBA" id="ARBA00001956"/>
    </source>
</evidence>
<feature type="binding site" evidence="19">
    <location>
        <position position="273"/>
    </location>
    <ligand>
        <name>Zn(2+)</name>
        <dbReference type="ChEBI" id="CHEBI:29105"/>
    </ligand>
</feature>
<reference evidence="22 23" key="1">
    <citation type="journal article" date="2010" name="Stand. Genomic Sci.">
        <title>Complete genome sequence of Acetohalobium arabaticum type strain (Z-7288).</title>
        <authorList>
            <person name="Sikorski J."/>
            <person name="Lapidus A."/>
            <person name="Chertkov O."/>
            <person name="Lucas S."/>
            <person name="Copeland A."/>
            <person name="Glavina Del Rio T."/>
            <person name="Nolan M."/>
            <person name="Tice H."/>
            <person name="Cheng J.F."/>
            <person name="Han C."/>
            <person name="Brambilla E."/>
            <person name="Pitluck S."/>
            <person name="Liolios K."/>
            <person name="Ivanova N."/>
            <person name="Mavromatis K."/>
            <person name="Mikhailova N."/>
            <person name="Pati A."/>
            <person name="Bruce D."/>
            <person name="Detter C."/>
            <person name="Tapia R."/>
            <person name="Goodwin L."/>
            <person name="Chen A."/>
            <person name="Palaniappan K."/>
            <person name="Land M."/>
            <person name="Hauser L."/>
            <person name="Chang Y.J."/>
            <person name="Jeffries C.D."/>
            <person name="Rohde M."/>
            <person name="Goker M."/>
            <person name="Spring S."/>
            <person name="Woyke T."/>
            <person name="Bristow J."/>
            <person name="Eisen J.A."/>
            <person name="Markowitz V."/>
            <person name="Hugenholtz P."/>
            <person name="Kyrpides N.C."/>
            <person name="Klenk H.P."/>
        </authorList>
    </citation>
    <scope>NUCLEOTIDE SEQUENCE [LARGE SCALE GENOMIC DNA]</scope>
    <source>
        <strain evidence="23">ATCC 49924 / DSM 5501 / Z-7288</strain>
    </source>
</reference>
<dbReference type="GO" id="GO:0031419">
    <property type="term" value="F:cobalamin binding"/>
    <property type="evidence" value="ECO:0007669"/>
    <property type="project" value="UniProtKB-KW"/>
</dbReference>
<dbReference type="KEGG" id="aar:Acear_1072"/>